<evidence type="ECO:0000313" key="2">
    <source>
        <dbReference type="EMBL" id="KKK59390.1"/>
    </source>
</evidence>
<sequence>MRKITQIVLHIGIVVALIGALYSTNLTEVNSVTLGMDQSSSITSNGRIELKFVDSHIERELPRFKEKANLTIQIIENGNILGTGTVNYDTYRMYGLVASVLVISLPFVDYYISTIELNINDNDGSIETARFQVQILPLINLLWLGIVIIFIATTILIVVSFKLFKNSYKNSVKKKYLELEMEKKNQIRKVPFVS</sequence>
<evidence type="ECO:0000256" key="1">
    <source>
        <dbReference type="SAM" id="Phobius"/>
    </source>
</evidence>
<keyword evidence="1" id="KW-0812">Transmembrane</keyword>
<protein>
    <submittedName>
        <fullName evidence="2">Uncharacterized protein</fullName>
    </submittedName>
</protein>
<dbReference type="AlphaFoldDB" id="A0A0F8XEN6"/>
<keyword evidence="1" id="KW-0472">Membrane</keyword>
<organism evidence="2">
    <name type="scientific">marine sediment metagenome</name>
    <dbReference type="NCBI Taxonomy" id="412755"/>
    <lineage>
        <taxon>unclassified sequences</taxon>
        <taxon>metagenomes</taxon>
        <taxon>ecological metagenomes</taxon>
    </lineage>
</organism>
<keyword evidence="1" id="KW-1133">Transmembrane helix</keyword>
<feature type="transmembrane region" description="Helical" evidence="1">
    <location>
        <begin position="7"/>
        <end position="24"/>
    </location>
</feature>
<feature type="transmembrane region" description="Helical" evidence="1">
    <location>
        <begin position="141"/>
        <end position="164"/>
    </location>
</feature>
<dbReference type="EMBL" id="LAZR01063501">
    <property type="protein sequence ID" value="KKK59390.1"/>
    <property type="molecule type" value="Genomic_DNA"/>
</dbReference>
<proteinExistence type="predicted"/>
<reference evidence="2" key="1">
    <citation type="journal article" date="2015" name="Nature">
        <title>Complex archaea that bridge the gap between prokaryotes and eukaryotes.</title>
        <authorList>
            <person name="Spang A."/>
            <person name="Saw J.H."/>
            <person name="Jorgensen S.L."/>
            <person name="Zaremba-Niedzwiedzka K."/>
            <person name="Martijn J."/>
            <person name="Lind A.E."/>
            <person name="van Eijk R."/>
            <person name="Schleper C."/>
            <person name="Guy L."/>
            <person name="Ettema T.J."/>
        </authorList>
    </citation>
    <scope>NUCLEOTIDE SEQUENCE</scope>
</reference>
<name>A0A0F8XEN6_9ZZZZ</name>
<accession>A0A0F8XEN6</accession>
<gene>
    <name evidence="2" type="ORF">LCGC14_3034860</name>
</gene>
<comment type="caution">
    <text evidence="2">The sequence shown here is derived from an EMBL/GenBank/DDBJ whole genome shotgun (WGS) entry which is preliminary data.</text>
</comment>